<proteinExistence type="predicted"/>
<comment type="caution">
    <text evidence="1">The sequence shown here is derived from an EMBL/GenBank/DDBJ whole genome shotgun (WGS) entry which is preliminary data.</text>
</comment>
<dbReference type="Proteomes" id="UP001597459">
    <property type="component" value="Unassembled WGS sequence"/>
</dbReference>
<reference evidence="2" key="1">
    <citation type="journal article" date="2019" name="Int. J. Syst. Evol. Microbiol.">
        <title>The Global Catalogue of Microorganisms (GCM) 10K type strain sequencing project: providing services to taxonomists for standard genome sequencing and annotation.</title>
        <authorList>
            <consortium name="The Broad Institute Genomics Platform"/>
            <consortium name="The Broad Institute Genome Sequencing Center for Infectious Disease"/>
            <person name="Wu L."/>
            <person name="Ma J."/>
        </authorList>
    </citation>
    <scope>NUCLEOTIDE SEQUENCE [LARGE SCALE GENOMIC DNA]</scope>
    <source>
        <strain evidence="2">KCTC 42423</strain>
    </source>
</reference>
<dbReference type="EMBL" id="JBHULX010000004">
    <property type="protein sequence ID" value="MFD2590613.1"/>
    <property type="molecule type" value="Genomic_DNA"/>
</dbReference>
<accession>A0ABW5N7M8</accession>
<gene>
    <name evidence="1" type="ORF">ACFSTE_07185</name>
</gene>
<dbReference type="RefSeq" id="WP_378257366.1">
    <property type="nucleotide sequence ID" value="NZ_JBHSJV010000001.1"/>
</dbReference>
<evidence type="ECO:0000313" key="2">
    <source>
        <dbReference type="Proteomes" id="UP001597459"/>
    </source>
</evidence>
<keyword evidence="2" id="KW-1185">Reference proteome</keyword>
<sequence>MKKPYYILKFSAVQCRFEIKVNDRLILQMNVDNGQVTSQVPINHAIAESGTSEITVSVIPVIGSAQFSKETSFNYDCLLFDVSNGFQLQETYEGYKSPKITDAQPLSTFASTQTLNVNVSYKLNTLWEEGKKLDDIEHIEEKIRAAYLEIGDIILDKKYDVFKQKLSHREQNIATSMYLSAVDSRARLNGLIHDFENGFDILDLAEDAIIVYSANKKIASLRRLTGEPALCFKKEKPMEQLMLDIEFYWSEENQKFEII</sequence>
<name>A0ABW5N7M8_9FLAO</name>
<protein>
    <submittedName>
        <fullName evidence="1">Uncharacterized protein</fullName>
    </submittedName>
</protein>
<organism evidence="1 2">
    <name type="scientific">Aquimarina hainanensis</name>
    <dbReference type="NCBI Taxonomy" id="1578017"/>
    <lineage>
        <taxon>Bacteria</taxon>
        <taxon>Pseudomonadati</taxon>
        <taxon>Bacteroidota</taxon>
        <taxon>Flavobacteriia</taxon>
        <taxon>Flavobacteriales</taxon>
        <taxon>Flavobacteriaceae</taxon>
        <taxon>Aquimarina</taxon>
    </lineage>
</organism>
<evidence type="ECO:0000313" key="1">
    <source>
        <dbReference type="EMBL" id="MFD2590613.1"/>
    </source>
</evidence>